<evidence type="ECO:0000313" key="1">
    <source>
        <dbReference type="EMBL" id="RDB17727.1"/>
    </source>
</evidence>
<dbReference type="InParanoid" id="A0A369JAT3"/>
<protein>
    <submittedName>
        <fullName evidence="1">Uncharacterized protein</fullName>
    </submittedName>
</protein>
<accession>A0A369JAT3</accession>
<dbReference type="Proteomes" id="UP000076154">
    <property type="component" value="Unassembled WGS sequence"/>
</dbReference>
<name>A0A369JAT3_HYPMA</name>
<sequence>MAKMFGFLVVAQLDPLHLLTSYSLATIMRGNPTRTTKLYEGYIQHGRTFLGELITIRRASEEGGVSSDGIDNNVLERAFDSTANVYSA</sequence>
<proteinExistence type="predicted"/>
<keyword evidence="2" id="KW-1185">Reference proteome</keyword>
<organism evidence="1 2">
    <name type="scientific">Hypsizygus marmoreus</name>
    <name type="common">White beech mushroom</name>
    <name type="synonym">Agaricus marmoreus</name>
    <dbReference type="NCBI Taxonomy" id="39966"/>
    <lineage>
        <taxon>Eukaryota</taxon>
        <taxon>Fungi</taxon>
        <taxon>Dikarya</taxon>
        <taxon>Basidiomycota</taxon>
        <taxon>Agaricomycotina</taxon>
        <taxon>Agaricomycetes</taxon>
        <taxon>Agaricomycetidae</taxon>
        <taxon>Agaricales</taxon>
        <taxon>Tricholomatineae</taxon>
        <taxon>Lyophyllaceae</taxon>
        <taxon>Hypsizygus</taxon>
    </lineage>
</organism>
<evidence type="ECO:0000313" key="2">
    <source>
        <dbReference type="Proteomes" id="UP000076154"/>
    </source>
</evidence>
<gene>
    <name evidence="1" type="ORF">Hypma_001153</name>
</gene>
<dbReference type="OrthoDB" id="2976553at2759"/>
<comment type="caution">
    <text evidence="1">The sequence shown here is derived from an EMBL/GenBank/DDBJ whole genome shotgun (WGS) entry which is preliminary data.</text>
</comment>
<reference evidence="1" key="1">
    <citation type="submission" date="2018-04" db="EMBL/GenBank/DDBJ databases">
        <title>Whole genome sequencing of Hypsizygus marmoreus.</title>
        <authorList>
            <person name="Choi I.-G."/>
            <person name="Min B."/>
            <person name="Kim J.-G."/>
            <person name="Kim S."/>
            <person name="Oh Y.-L."/>
            <person name="Kong W.-S."/>
            <person name="Park H."/>
            <person name="Jeong J."/>
            <person name="Song E.-S."/>
        </authorList>
    </citation>
    <scope>NUCLEOTIDE SEQUENCE [LARGE SCALE GENOMIC DNA]</scope>
    <source>
        <strain evidence="1">51987-8</strain>
    </source>
</reference>
<dbReference type="EMBL" id="LUEZ02000110">
    <property type="protein sequence ID" value="RDB17727.1"/>
    <property type="molecule type" value="Genomic_DNA"/>
</dbReference>
<dbReference type="AlphaFoldDB" id="A0A369JAT3"/>